<gene>
    <name evidence="1" type="ORF">RFI_11861</name>
</gene>
<protein>
    <submittedName>
        <fullName evidence="1">Uncharacterized protein</fullName>
    </submittedName>
</protein>
<proteinExistence type="predicted"/>
<dbReference type="AlphaFoldDB" id="X6NIV0"/>
<dbReference type="EMBL" id="ASPP01008657">
    <property type="protein sequence ID" value="ETO25277.1"/>
    <property type="molecule type" value="Genomic_DNA"/>
</dbReference>
<comment type="caution">
    <text evidence="1">The sequence shown here is derived from an EMBL/GenBank/DDBJ whole genome shotgun (WGS) entry which is preliminary data.</text>
</comment>
<dbReference type="Proteomes" id="UP000023152">
    <property type="component" value="Unassembled WGS sequence"/>
</dbReference>
<keyword evidence="2" id="KW-1185">Reference proteome</keyword>
<name>X6NIV0_RETFI</name>
<evidence type="ECO:0000313" key="2">
    <source>
        <dbReference type="Proteomes" id="UP000023152"/>
    </source>
</evidence>
<sequence length="222" mass="25766">MISRADHRKSEYRFGKVIEFMLRNELSKKFWSYPMDMIRLITKFALELTLSFENSILTGNKLEFFDNNPSVLHCGKAQGYKTVLMSEKYSVTSGIHTWRIQTQRNVPNTGERTFWLTVGIGIVGIRYEPGKFGDQKYMQMNVEQNTLSFKGITKMDTEFDDITFVVKNCDFKKIGGIDAKFVPRFVIGSDEVFIQLSKIENDIFGQSASDVMFFDMVEFEHF</sequence>
<evidence type="ECO:0000313" key="1">
    <source>
        <dbReference type="EMBL" id="ETO25277.1"/>
    </source>
</evidence>
<organism evidence="1 2">
    <name type="scientific">Reticulomyxa filosa</name>
    <dbReference type="NCBI Taxonomy" id="46433"/>
    <lineage>
        <taxon>Eukaryota</taxon>
        <taxon>Sar</taxon>
        <taxon>Rhizaria</taxon>
        <taxon>Retaria</taxon>
        <taxon>Foraminifera</taxon>
        <taxon>Monothalamids</taxon>
        <taxon>Reticulomyxidae</taxon>
        <taxon>Reticulomyxa</taxon>
    </lineage>
</organism>
<reference evidence="1 2" key="1">
    <citation type="journal article" date="2013" name="Curr. Biol.">
        <title>The Genome of the Foraminiferan Reticulomyxa filosa.</title>
        <authorList>
            <person name="Glockner G."/>
            <person name="Hulsmann N."/>
            <person name="Schleicher M."/>
            <person name="Noegel A.A."/>
            <person name="Eichinger L."/>
            <person name="Gallinger C."/>
            <person name="Pawlowski J."/>
            <person name="Sierra R."/>
            <person name="Euteneuer U."/>
            <person name="Pillet L."/>
            <person name="Moustafa A."/>
            <person name="Platzer M."/>
            <person name="Groth M."/>
            <person name="Szafranski K."/>
            <person name="Schliwa M."/>
        </authorList>
    </citation>
    <scope>NUCLEOTIDE SEQUENCE [LARGE SCALE GENOMIC DNA]</scope>
</reference>
<accession>X6NIV0</accession>